<dbReference type="EMBL" id="AP019695">
    <property type="protein sequence ID" value="BBK23537.1"/>
    <property type="molecule type" value="Genomic_DNA"/>
</dbReference>
<dbReference type="InterPro" id="IPR007345">
    <property type="entry name" value="Polysacch_pyruvyl_Trfase"/>
</dbReference>
<dbReference type="Proteomes" id="UP000464754">
    <property type="component" value="Chromosome"/>
</dbReference>
<organism evidence="2 3">
    <name type="scientific">Amedibacterium intestinale</name>
    <dbReference type="NCBI Taxonomy" id="2583452"/>
    <lineage>
        <taxon>Bacteria</taxon>
        <taxon>Bacillati</taxon>
        <taxon>Bacillota</taxon>
        <taxon>Erysipelotrichia</taxon>
        <taxon>Erysipelotrichales</taxon>
        <taxon>Erysipelotrichaceae</taxon>
        <taxon>Amedibacterium</taxon>
    </lineage>
</organism>
<dbReference type="AlphaFoldDB" id="A0A6N4TLD6"/>
<dbReference type="KEGG" id="aarg:Aargi30884_24400"/>
<reference evidence="3" key="1">
    <citation type="submission" date="2019-05" db="EMBL/GenBank/DDBJ databases">
        <title>Complete genome sequencing of Absiella argi strain JCM 30884.</title>
        <authorList>
            <person name="Sakamoto M."/>
            <person name="Murakami T."/>
            <person name="Mori H."/>
        </authorList>
    </citation>
    <scope>NUCLEOTIDE SEQUENCE [LARGE SCALE GENOMIC DNA]</scope>
    <source>
        <strain evidence="3">JCM 30884</strain>
    </source>
</reference>
<sequence>MKKRIMLHGATDCNSSNYGDYIYGELIYDYIKNKGIDVCFYNASTFFKEHLDDFMDTKKFKFSNADGIVYIPGGYFGEGHNARFRDNLVQFLRFMPLGIKASFKKIPMVVLGIGAGPNKDFLMNYGIRKICNHSSVITVRDSESYKSLKNLCPKANIVEAGDVIITKKLNLLESSLQLNKIKDLKNNYKILLVHYNHSDEALIKFANAVKNFINNHPEYKVVVASDSILAFEEEYYQKFNQIMGVKCEHFIYKNPHEMTALLKLVDLVLTCKLHVGVVATTFDKSVIAIACHPEKTKRYYSQIGEEERCISLYNSHSKEIELLLEKYYDKNINIPNKVILKATKTWEILDSVIGDMNDDK</sequence>
<evidence type="ECO:0000259" key="1">
    <source>
        <dbReference type="Pfam" id="PF04230"/>
    </source>
</evidence>
<keyword evidence="3" id="KW-1185">Reference proteome</keyword>
<evidence type="ECO:0000313" key="2">
    <source>
        <dbReference type="EMBL" id="BBK23537.1"/>
    </source>
</evidence>
<dbReference type="PANTHER" id="PTHR36836">
    <property type="entry name" value="COLANIC ACID BIOSYNTHESIS PROTEIN WCAK"/>
    <property type="match status" value="1"/>
</dbReference>
<name>A0A6N4TLD6_9FIRM</name>
<accession>A0A6N4TLD6</accession>
<evidence type="ECO:0000313" key="3">
    <source>
        <dbReference type="Proteomes" id="UP000464754"/>
    </source>
</evidence>
<dbReference type="Pfam" id="PF04230">
    <property type="entry name" value="PS_pyruv_trans"/>
    <property type="match status" value="1"/>
</dbReference>
<gene>
    <name evidence="2" type="ORF">Aargi30884_24400</name>
</gene>
<dbReference type="RefSeq" id="WP_163052352.1">
    <property type="nucleotide sequence ID" value="NZ_AP019695.1"/>
</dbReference>
<proteinExistence type="predicted"/>
<dbReference type="PANTHER" id="PTHR36836:SF1">
    <property type="entry name" value="COLANIC ACID BIOSYNTHESIS PROTEIN WCAK"/>
    <property type="match status" value="1"/>
</dbReference>
<feature type="domain" description="Polysaccharide pyruvyl transferase" evidence="1">
    <location>
        <begin position="17"/>
        <end position="292"/>
    </location>
</feature>
<protein>
    <recommendedName>
        <fullName evidence="1">Polysaccharide pyruvyl transferase domain-containing protein</fullName>
    </recommendedName>
</protein>